<evidence type="ECO:0000313" key="2">
    <source>
        <dbReference type="EMBL" id="KAG8084582.1"/>
    </source>
</evidence>
<name>A0A8J6BAS0_ZIZPA</name>
<reference evidence="2" key="2">
    <citation type="submission" date="2021-02" db="EMBL/GenBank/DDBJ databases">
        <authorList>
            <person name="Kimball J.A."/>
            <person name="Haas M.W."/>
            <person name="Macchietto M."/>
            <person name="Kono T."/>
            <person name="Duquette J."/>
            <person name="Shao M."/>
        </authorList>
    </citation>
    <scope>NUCLEOTIDE SEQUENCE</scope>
    <source>
        <tissue evidence="2">Fresh leaf tissue</tissue>
    </source>
</reference>
<evidence type="ECO:0000313" key="3">
    <source>
        <dbReference type="Proteomes" id="UP000729402"/>
    </source>
</evidence>
<dbReference type="Proteomes" id="UP000729402">
    <property type="component" value="Unassembled WGS sequence"/>
</dbReference>
<feature type="region of interest" description="Disordered" evidence="1">
    <location>
        <begin position="1"/>
        <end position="28"/>
    </location>
</feature>
<sequence length="79" mass="8352">MASGGVSPSPIAASMAPDSSPSSDRSRELSGFGFMKFCYPEDAAVAKQEMNHGGREMSSLVLVLENMVVFGKTFVQFSG</sequence>
<dbReference type="AlphaFoldDB" id="A0A8J6BAS0"/>
<organism evidence="2 3">
    <name type="scientific">Zizania palustris</name>
    <name type="common">Northern wild rice</name>
    <dbReference type="NCBI Taxonomy" id="103762"/>
    <lineage>
        <taxon>Eukaryota</taxon>
        <taxon>Viridiplantae</taxon>
        <taxon>Streptophyta</taxon>
        <taxon>Embryophyta</taxon>
        <taxon>Tracheophyta</taxon>
        <taxon>Spermatophyta</taxon>
        <taxon>Magnoliopsida</taxon>
        <taxon>Liliopsida</taxon>
        <taxon>Poales</taxon>
        <taxon>Poaceae</taxon>
        <taxon>BOP clade</taxon>
        <taxon>Oryzoideae</taxon>
        <taxon>Oryzeae</taxon>
        <taxon>Zizaniinae</taxon>
        <taxon>Zizania</taxon>
    </lineage>
</organism>
<evidence type="ECO:0000256" key="1">
    <source>
        <dbReference type="SAM" id="MobiDB-lite"/>
    </source>
</evidence>
<feature type="compositionally biased region" description="Low complexity" evidence="1">
    <location>
        <begin position="7"/>
        <end position="23"/>
    </location>
</feature>
<comment type="caution">
    <text evidence="2">The sequence shown here is derived from an EMBL/GenBank/DDBJ whole genome shotgun (WGS) entry which is preliminary data.</text>
</comment>
<reference evidence="2" key="1">
    <citation type="journal article" date="2021" name="bioRxiv">
        <title>Whole Genome Assembly and Annotation of Northern Wild Rice, Zizania palustris L., Supports a Whole Genome Duplication in the Zizania Genus.</title>
        <authorList>
            <person name="Haas M."/>
            <person name="Kono T."/>
            <person name="Macchietto M."/>
            <person name="Millas R."/>
            <person name="McGilp L."/>
            <person name="Shao M."/>
            <person name="Duquette J."/>
            <person name="Hirsch C.N."/>
            <person name="Kimball J."/>
        </authorList>
    </citation>
    <scope>NUCLEOTIDE SEQUENCE</scope>
    <source>
        <tissue evidence="2">Fresh leaf tissue</tissue>
    </source>
</reference>
<accession>A0A8J6BAS0</accession>
<proteinExistence type="predicted"/>
<protein>
    <recommendedName>
        <fullName evidence="4">RRM domain-containing protein</fullName>
    </recommendedName>
</protein>
<evidence type="ECO:0008006" key="4">
    <source>
        <dbReference type="Google" id="ProtNLM"/>
    </source>
</evidence>
<keyword evidence="3" id="KW-1185">Reference proteome</keyword>
<gene>
    <name evidence="2" type="ORF">GUJ93_ZPchr0010g8759</name>
</gene>
<dbReference type="OrthoDB" id="439808at2759"/>
<dbReference type="EMBL" id="JAAALK010000082">
    <property type="protein sequence ID" value="KAG8084582.1"/>
    <property type="molecule type" value="Genomic_DNA"/>
</dbReference>